<dbReference type="InterPro" id="IPR052732">
    <property type="entry name" value="Cell-binding_unc_protein"/>
</dbReference>
<reference evidence="3" key="1">
    <citation type="journal article" date="2019" name="Int. J. Syst. Evol. Microbiol.">
        <title>The Global Catalogue of Microorganisms (GCM) 10K type strain sequencing project: providing services to taxonomists for standard genome sequencing and annotation.</title>
        <authorList>
            <consortium name="The Broad Institute Genomics Platform"/>
            <consortium name="The Broad Institute Genome Sequencing Center for Infectious Disease"/>
            <person name="Wu L."/>
            <person name="Ma J."/>
        </authorList>
    </citation>
    <scope>NUCLEOTIDE SEQUENCE [LARGE SCALE GENOMIC DNA]</scope>
    <source>
        <strain evidence="3">CGMCC 1.15399</strain>
    </source>
</reference>
<name>A0ABW4GVK6_9ACTN</name>
<proteinExistence type="predicted"/>
<dbReference type="Pfam" id="PF09414">
    <property type="entry name" value="RNA_ligase"/>
    <property type="match status" value="1"/>
</dbReference>
<dbReference type="GO" id="GO:0016874">
    <property type="term" value="F:ligase activity"/>
    <property type="evidence" value="ECO:0007669"/>
    <property type="project" value="UniProtKB-KW"/>
</dbReference>
<evidence type="ECO:0000313" key="3">
    <source>
        <dbReference type="Proteomes" id="UP001597097"/>
    </source>
</evidence>
<dbReference type="InterPro" id="IPR021122">
    <property type="entry name" value="RNA_ligase_dom_REL/Rnl2"/>
</dbReference>
<dbReference type="RefSeq" id="WP_219527464.1">
    <property type="nucleotide sequence ID" value="NZ_JAHKRM010000002.1"/>
</dbReference>
<dbReference type="Pfam" id="PF13671">
    <property type="entry name" value="AAA_33"/>
    <property type="match status" value="1"/>
</dbReference>
<dbReference type="PANTHER" id="PTHR43883">
    <property type="entry name" value="SLR0207 PROTEIN"/>
    <property type="match status" value="1"/>
</dbReference>
<protein>
    <submittedName>
        <fullName evidence="2">RNA ligase family protein</fullName>
    </submittedName>
</protein>
<feature type="domain" description="RNA ligase" evidence="1">
    <location>
        <begin position="147"/>
        <end position="296"/>
    </location>
</feature>
<dbReference type="PANTHER" id="PTHR43883:SF1">
    <property type="entry name" value="GLUCONOKINASE"/>
    <property type="match status" value="1"/>
</dbReference>
<comment type="caution">
    <text evidence="2">The sequence shown here is derived from an EMBL/GenBank/DDBJ whole genome shotgun (WGS) entry which is preliminary data.</text>
</comment>
<evidence type="ECO:0000313" key="2">
    <source>
        <dbReference type="EMBL" id="MFD1546675.1"/>
    </source>
</evidence>
<evidence type="ECO:0000259" key="1">
    <source>
        <dbReference type="Pfam" id="PF09414"/>
    </source>
</evidence>
<accession>A0ABW4GVK6</accession>
<dbReference type="EMBL" id="JBHUCM010000067">
    <property type="protein sequence ID" value="MFD1546675.1"/>
    <property type="molecule type" value="Genomic_DNA"/>
</dbReference>
<organism evidence="2 3">
    <name type="scientific">Nonomuraea guangzhouensis</name>
    <dbReference type="NCBI Taxonomy" id="1291555"/>
    <lineage>
        <taxon>Bacteria</taxon>
        <taxon>Bacillati</taxon>
        <taxon>Actinomycetota</taxon>
        <taxon>Actinomycetes</taxon>
        <taxon>Streptosporangiales</taxon>
        <taxon>Streptosporangiaceae</taxon>
        <taxon>Nonomuraea</taxon>
    </lineage>
</organism>
<keyword evidence="3" id="KW-1185">Reference proteome</keyword>
<keyword evidence="2" id="KW-0436">Ligase</keyword>
<gene>
    <name evidence="2" type="ORF">ACFSJ0_57230</name>
</gene>
<sequence length="707" mass="77465">MRQGLSVAIPALRRQEIDVAFGRVHDLRRIPSVDPTPLHPWSVVWHRQNARPTLQTLIRHLPAAVLPPPSDRRYWVPDVDSGPCSPDAWPFIRWRRFPAACTVTPVSRGGRGEIMRVHYPRTPHLPWSPGVTPDDVRAGDLSGLRGREVVVTEKLDGENTTLYADGMHARSLDSAHHPSRAWVKGLQGRIGERIPAGWRVCGENMYARHSIAYQGLESWFYGFSVWDGDRCLDWDHTVTFLRELGIPVPPVLWRGVFDERALRGLRLNAERQEGYVVRAVEGFERGEFAGRVAKWVRREHVRTGTHWMHASVVPNALGPRSALWSVRSGADCEVNALLAAVDLTQAEAKDIARAEAVDLTQAEAKDVVPEAVAEVSARLNVLGRCGDARLAGVLAVALRSMPRARLAAGLAGPLGMRLARRVADLAGLHGALRRPYPDEERRAGLGRMALAADLGVLHAVAAAVLAGRVDDEAGQEREQVEWSALHAEEAGLLGPGPLEPLRAGLREALAGVGEEAAERCWAEARDAWASGRITTVEEAVAATWRWRSRRFPRLVHLVGPSGSGKSTFAAGLPGIDAYLSLDDLRDARGSRADQRANRDVLGEGLARLDAALAAGGTVVWDATSLNQPQRSLVHAVARRRDALTTHAVALVEEDELHRRNARRAHPVPPHVLANQVRRFVPPYPGQAHRTWYVGASGTVEDRDGGEA</sequence>
<dbReference type="Proteomes" id="UP001597097">
    <property type="component" value="Unassembled WGS sequence"/>
</dbReference>